<evidence type="ECO:0000256" key="10">
    <source>
        <dbReference type="ARBA" id="ARBA00023034"/>
    </source>
</evidence>
<dbReference type="PANTHER" id="PTHR10903">
    <property type="entry name" value="GTPASE, IMAP FAMILY MEMBER-RELATED"/>
    <property type="match status" value="1"/>
</dbReference>
<evidence type="ECO:0000256" key="15">
    <source>
        <dbReference type="ARBA" id="ARBA00077278"/>
    </source>
</evidence>
<keyword evidence="20" id="KW-1185">Reference proteome</keyword>
<keyword evidence="9" id="KW-0256">Endoplasmic reticulum</keyword>
<dbReference type="AlphaFoldDB" id="A0A3S2PHF2"/>
<dbReference type="GO" id="GO:0005783">
    <property type="term" value="C:endoplasmic reticulum"/>
    <property type="evidence" value="ECO:0007669"/>
    <property type="project" value="UniProtKB-SubCell"/>
</dbReference>
<keyword evidence="7" id="KW-0677">Repeat</keyword>
<evidence type="ECO:0000256" key="5">
    <source>
        <dbReference type="ARBA" id="ARBA00008535"/>
    </source>
</evidence>
<gene>
    <name evidence="19" type="ORF">OJAV_G00034830</name>
</gene>
<evidence type="ECO:0000256" key="11">
    <source>
        <dbReference type="ARBA" id="ARBA00023128"/>
    </source>
</evidence>
<dbReference type="FunFam" id="3.40.50.300:FF:000536">
    <property type="entry name" value="GTPase IMAP family member 8"/>
    <property type="match status" value="1"/>
</dbReference>
<keyword evidence="10" id="KW-0333">Golgi apparatus</keyword>
<dbReference type="Pfam" id="PF04548">
    <property type="entry name" value="AIG1"/>
    <property type="match status" value="3"/>
</dbReference>
<dbReference type="FunFam" id="3.40.50.300:FF:001809">
    <property type="entry name" value="Si:ch1073-365p7.2"/>
    <property type="match status" value="2"/>
</dbReference>
<keyword evidence="8" id="KW-0547">Nucleotide-binding</keyword>
<protein>
    <recommendedName>
        <fullName evidence="14">GTPase IMAP family member 8</fullName>
    </recommendedName>
    <alternativeName>
        <fullName evidence="15">Immune-associated nucleotide-binding protein 9</fullName>
    </alternativeName>
</protein>
<dbReference type="InterPro" id="IPR006703">
    <property type="entry name" value="G_AIG1"/>
</dbReference>
<name>A0A3S2PHF2_ORYJA</name>
<reference evidence="19 20" key="1">
    <citation type="submission" date="2018-11" db="EMBL/GenBank/DDBJ databases">
        <authorList>
            <person name="Lopez-Roques C."/>
            <person name="Donnadieu C."/>
            <person name="Bouchez O."/>
            <person name="Klopp C."/>
            <person name="Cabau C."/>
            <person name="Zahm M."/>
        </authorList>
    </citation>
    <scope>NUCLEOTIDE SEQUENCE [LARGE SCALE GENOMIC DNA]</scope>
    <source>
        <strain evidence="19">RS831</strain>
        <tissue evidence="19">Whole body</tissue>
    </source>
</reference>
<feature type="domain" description="AIG1-type G" evidence="18">
    <location>
        <begin position="486"/>
        <end position="682"/>
    </location>
</feature>
<keyword evidence="12" id="KW-0342">GTP-binding</keyword>
<evidence type="ECO:0000256" key="9">
    <source>
        <dbReference type="ARBA" id="ARBA00022824"/>
    </source>
</evidence>
<keyword evidence="6" id="KW-0963">Cytoplasm</keyword>
<dbReference type="InterPro" id="IPR027417">
    <property type="entry name" value="P-loop_NTPase"/>
</dbReference>
<comment type="similarity">
    <text evidence="5">Belongs to the TRAFAC class TrmE-Era-EngA-EngB-Septin-like GTPase superfamily. AIG1/Toc34/Toc159-like paraseptin GTPase family. IAN subfamily.</text>
</comment>
<feature type="region of interest" description="Disordered" evidence="17">
    <location>
        <begin position="727"/>
        <end position="761"/>
    </location>
</feature>
<feature type="compositionally biased region" description="Basic and acidic residues" evidence="17">
    <location>
        <begin position="745"/>
        <end position="761"/>
    </location>
</feature>
<evidence type="ECO:0000256" key="2">
    <source>
        <dbReference type="ARBA" id="ARBA00004240"/>
    </source>
</evidence>
<evidence type="ECO:0000313" key="20">
    <source>
        <dbReference type="Proteomes" id="UP000283210"/>
    </source>
</evidence>
<dbReference type="SUPFAM" id="SSF52540">
    <property type="entry name" value="P-loop containing nucleoside triphosphate hydrolases"/>
    <property type="match status" value="3"/>
</dbReference>
<dbReference type="Proteomes" id="UP000283210">
    <property type="component" value="Chromosome 4"/>
</dbReference>
<evidence type="ECO:0000256" key="16">
    <source>
        <dbReference type="SAM" id="Coils"/>
    </source>
</evidence>
<accession>A0A3S2PHF2</accession>
<dbReference type="PANTHER" id="PTHR10903:SF107">
    <property type="entry name" value="GTPASE IMAP FAMILY MEMBER 4-LIKE-RELATED"/>
    <property type="match status" value="1"/>
</dbReference>
<dbReference type="GO" id="GO:0005525">
    <property type="term" value="F:GTP binding"/>
    <property type="evidence" value="ECO:0007669"/>
    <property type="project" value="UniProtKB-KW"/>
</dbReference>
<dbReference type="GO" id="GO:0005794">
    <property type="term" value="C:Golgi apparatus"/>
    <property type="evidence" value="ECO:0007669"/>
    <property type="project" value="UniProtKB-SubCell"/>
</dbReference>
<dbReference type="EMBL" id="CM012440">
    <property type="protein sequence ID" value="RVE73785.1"/>
    <property type="molecule type" value="Genomic_DNA"/>
</dbReference>
<feature type="domain" description="AIG1-type G" evidence="18">
    <location>
        <begin position="13"/>
        <end position="214"/>
    </location>
</feature>
<dbReference type="Gene3D" id="3.40.50.300">
    <property type="entry name" value="P-loop containing nucleotide triphosphate hydrolases"/>
    <property type="match status" value="3"/>
</dbReference>
<evidence type="ECO:0000256" key="7">
    <source>
        <dbReference type="ARBA" id="ARBA00022737"/>
    </source>
</evidence>
<proteinExistence type="inferred from homology"/>
<feature type="coiled-coil region" evidence="16">
    <location>
        <begin position="216"/>
        <end position="243"/>
    </location>
</feature>
<feature type="domain" description="AIG1-type G" evidence="18">
    <location>
        <begin position="252"/>
        <end position="453"/>
    </location>
</feature>
<evidence type="ECO:0000313" key="19">
    <source>
        <dbReference type="EMBL" id="RVE73785.1"/>
    </source>
</evidence>
<dbReference type="GO" id="GO:0005829">
    <property type="term" value="C:cytosol"/>
    <property type="evidence" value="ECO:0007669"/>
    <property type="project" value="UniProtKB-SubCell"/>
</dbReference>
<evidence type="ECO:0000256" key="12">
    <source>
        <dbReference type="ARBA" id="ARBA00023134"/>
    </source>
</evidence>
<keyword evidence="16" id="KW-0175">Coiled coil</keyword>
<evidence type="ECO:0000256" key="14">
    <source>
        <dbReference type="ARBA" id="ARBA00073539"/>
    </source>
</evidence>
<dbReference type="OrthoDB" id="9982588at2759"/>
<comment type="function">
    <text evidence="13">Exerts an anti-apoptotic effect in the immune system and is involved in responses to infections.</text>
</comment>
<evidence type="ECO:0000256" key="6">
    <source>
        <dbReference type="ARBA" id="ARBA00022490"/>
    </source>
</evidence>
<reference evidence="19 20" key="2">
    <citation type="submission" date="2019-01" db="EMBL/GenBank/DDBJ databases">
        <title>A chromosome length genome reference of the Java medaka (oryzias javanicus).</title>
        <authorList>
            <person name="Herpin A."/>
            <person name="Takehana Y."/>
            <person name="Naruse K."/>
            <person name="Ansai S."/>
            <person name="Kawaguchi M."/>
        </authorList>
    </citation>
    <scope>NUCLEOTIDE SEQUENCE [LARGE SCALE GENOMIC DNA]</scope>
    <source>
        <strain evidence="19">RS831</strain>
        <tissue evidence="19">Whole body</tissue>
    </source>
</reference>
<evidence type="ECO:0000256" key="3">
    <source>
        <dbReference type="ARBA" id="ARBA00004514"/>
    </source>
</evidence>
<evidence type="ECO:0000256" key="17">
    <source>
        <dbReference type="SAM" id="MobiDB-lite"/>
    </source>
</evidence>
<evidence type="ECO:0000259" key="18">
    <source>
        <dbReference type="PROSITE" id="PS51720"/>
    </source>
</evidence>
<dbReference type="PROSITE" id="PS51720">
    <property type="entry name" value="G_AIG1"/>
    <property type="match status" value="3"/>
</dbReference>
<evidence type="ECO:0000256" key="4">
    <source>
        <dbReference type="ARBA" id="ARBA00004555"/>
    </source>
</evidence>
<sequence>MEEAVAVTKSPFLSEVRLVLIGARWAGKSLSANTILREKKFDWGRNRTPHSEMKEGVVGGRKLAVVDTPGWRSALSLSDVPQRDKQKFRLNVSKCPPGPDAFLLVVPVDSAFSREQKMTVEEHMRLLGEHAWRFTMVLFTFGDFLGDRTIEEHIENEGQALRWLTEKCGNRYHMFNNKNEEDSSQVSLLLEKIDDMARKNNGRHYEADEHILKTIKQKQEEVAARAKERRRRTEEERQRMMKIIQAGNVRTIPKLQVVLLGSRGVGKTSVGNTILGCKEHDGKRTVLSVARHGSVDQTQVTVVDTPGWWKGFLAVDTSQTVKDEMLRGMFLCPPGPHVFLLVIDADTAFNAKTRDAVMSHVELLGEAVWKHTIIVFSRGDWLGSSSIEEIIEGEGDGQALQSLVEQCENRYHVFNNKNADEDTQVTELLEKILGTVTVNAWQPFIPDQQIFMSLETKRRFVEEGAIRRQKRVQAQRNLLTGIEKKLEEVKIVLLGQRFSGKSSTGNAILRKEVFSSGQDEQCRKEEGEVDGRRVTVIDTPGWRRESSRCTEQVDREIVRSLSLSEPGVHAVLLVVPLDLKFTKTEKETVEGHVNLFDASVWKHTLVLFTHEDKLPNKSIEEHIEREDSLCWLVDKCESRYHTMNNMRKSDRSQVTKLFEKIEDMVAGNNGRLFCPNMNDVSMRISEKFSRIQLKNVLKRRLENEYRKRELQLMNDFKTTLLDLQEDLDETPSSSKREAFFGGQAKSRDRTAGQKKREEREEKIKARINEAVEKLNREILKSTEFLSSSMDAVMPDLKEATPAPSVSSSSYKRQNTTSSFDKVLGWLSHLQINRNNDNQLTLDFSRSSGYNSRVSLFTVQEYFENK</sequence>
<evidence type="ECO:0000256" key="13">
    <source>
        <dbReference type="ARBA" id="ARBA00056809"/>
    </source>
</evidence>
<dbReference type="GO" id="GO:0005739">
    <property type="term" value="C:mitochondrion"/>
    <property type="evidence" value="ECO:0007669"/>
    <property type="project" value="UniProtKB-SubCell"/>
</dbReference>
<evidence type="ECO:0000256" key="1">
    <source>
        <dbReference type="ARBA" id="ARBA00004173"/>
    </source>
</evidence>
<keyword evidence="11" id="KW-0496">Mitochondrion</keyword>
<evidence type="ECO:0000256" key="8">
    <source>
        <dbReference type="ARBA" id="ARBA00022741"/>
    </source>
</evidence>
<comment type="subcellular location">
    <subcellularLocation>
        <location evidence="3">Cytoplasm</location>
        <location evidence="3">Cytosol</location>
    </subcellularLocation>
    <subcellularLocation>
        <location evidence="2">Endoplasmic reticulum</location>
    </subcellularLocation>
    <subcellularLocation>
        <location evidence="4">Golgi apparatus</location>
    </subcellularLocation>
    <subcellularLocation>
        <location evidence="1">Mitochondrion</location>
    </subcellularLocation>
</comment>
<dbReference type="InterPro" id="IPR045058">
    <property type="entry name" value="GIMA/IAN/Toc"/>
</dbReference>
<organism evidence="19 20">
    <name type="scientific">Oryzias javanicus</name>
    <name type="common">Javanese ricefish</name>
    <name type="synonym">Aplocheilus javanicus</name>
    <dbReference type="NCBI Taxonomy" id="123683"/>
    <lineage>
        <taxon>Eukaryota</taxon>
        <taxon>Metazoa</taxon>
        <taxon>Chordata</taxon>
        <taxon>Craniata</taxon>
        <taxon>Vertebrata</taxon>
        <taxon>Euteleostomi</taxon>
        <taxon>Actinopterygii</taxon>
        <taxon>Neopterygii</taxon>
        <taxon>Teleostei</taxon>
        <taxon>Neoteleostei</taxon>
        <taxon>Acanthomorphata</taxon>
        <taxon>Ovalentaria</taxon>
        <taxon>Atherinomorphae</taxon>
        <taxon>Beloniformes</taxon>
        <taxon>Adrianichthyidae</taxon>
        <taxon>Oryziinae</taxon>
        <taxon>Oryzias</taxon>
    </lineage>
</organism>